<dbReference type="EMBL" id="JAUSUA010000002">
    <property type="protein sequence ID" value="MDQ0206685.1"/>
    <property type="molecule type" value="Genomic_DNA"/>
</dbReference>
<comment type="similarity">
    <text evidence="2">Belongs to the auxin efflux carrier (TC 2.A.69) family.</text>
</comment>
<sequence length="327" mass="36520">MDRINQFLFAFGIIALGLILGRILRLMADKQSIPVWFPLSLFLSFCIRFVLLGINPIILIGAFWYSELSNIQLIYLPVLGIATIMLGGLFGILLSKYYKLSREQTGSMFVTGSFVNLGSFGALFCVLLLGEQSLAYVAMFRLFEELFYYTVCYPIAKSYGQVQTNKVSRSKWSSIIRDPFIMITFFAVVIGGLLNLSSWVRFDFYGQLNQILVPLASVILLIPVGFSMRLTAVKKHFKLSISLSAIKCVMVPAIIVSLAVLFGLGELFDGYLLKVILIMAAMPTAVSALVPPQLYKLDVELANSNWIVNTTLLLVIIPVLYFIIPFI</sequence>
<evidence type="ECO:0000256" key="8">
    <source>
        <dbReference type="SAM" id="Phobius"/>
    </source>
</evidence>
<evidence type="ECO:0000256" key="2">
    <source>
        <dbReference type="ARBA" id="ARBA00010145"/>
    </source>
</evidence>
<proteinExistence type="inferred from homology"/>
<gene>
    <name evidence="9" type="ORF">J2S05_001484</name>
</gene>
<keyword evidence="10" id="KW-1185">Reference proteome</keyword>
<evidence type="ECO:0000256" key="4">
    <source>
        <dbReference type="ARBA" id="ARBA00022475"/>
    </source>
</evidence>
<accession>A0ABT9YGS1</accession>
<feature type="transmembrane region" description="Helical" evidence="8">
    <location>
        <begin position="211"/>
        <end position="232"/>
    </location>
</feature>
<feature type="transmembrane region" description="Helical" evidence="8">
    <location>
        <begin position="36"/>
        <end position="65"/>
    </location>
</feature>
<evidence type="ECO:0000256" key="5">
    <source>
        <dbReference type="ARBA" id="ARBA00022692"/>
    </source>
</evidence>
<feature type="transmembrane region" description="Helical" evidence="8">
    <location>
        <begin position="244"/>
        <end position="265"/>
    </location>
</feature>
<evidence type="ECO:0000313" key="10">
    <source>
        <dbReference type="Proteomes" id="UP001225034"/>
    </source>
</evidence>
<evidence type="ECO:0000256" key="7">
    <source>
        <dbReference type="ARBA" id="ARBA00023136"/>
    </source>
</evidence>
<feature type="transmembrane region" description="Helical" evidence="8">
    <location>
        <begin position="306"/>
        <end position="324"/>
    </location>
</feature>
<dbReference type="InterPro" id="IPR038770">
    <property type="entry name" value="Na+/solute_symporter_sf"/>
</dbReference>
<keyword evidence="6 8" id="KW-1133">Transmembrane helix</keyword>
<evidence type="ECO:0000313" key="9">
    <source>
        <dbReference type="EMBL" id="MDQ0206685.1"/>
    </source>
</evidence>
<dbReference type="PANTHER" id="PTHR36838">
    <property type="entry name" value="AUXIN EFFLUX CARRIER FAMILY PROTEIN"/>
    <property type="match status" value="1"/>
</dbReference>
<feature type="transmembrane region" description="Helical" evidence="8">
    <location>
        <begin position="71"/>
        <end position="94"/>
    </location>
</feature>
<comment type="caution">
    <text evidence="9">The sequence shown here is derived from an EMBL/GenBank/DDBJ whole genome shotgun (WGS) entry which is preliminary data.</text>
</comment>
<organism evidence="9 10">
    <name type="scientific">Alkalicoccobacillus murimartini</name>
    <dbReference type="NCBI Taxonomy" id="171685"/>
    <lineage>
        <taxon>Bacteria</taxon>
        <taxon>Bacillati</taxon>
        <taxon>Bacillota</taxon>
        <taxon>Bacilli</taxon>
        <taxon>Bacillales</taxon>
        <taxon>Bacillaceae</taxon>
        <taxon>Alkalicoccobacillus</taxon>
    </lineage>
</organism>
<dbReference type="InterPro" id="IPR004776">
    <property type="entry name" value="Mem_transp_PIN-like"/>
</dbReference>
<keyword evidence="7 8" id="KW-0472">Membrane</keyword>
<protein>
    <submittedName>
        <fullName evidence="9">Permease</fullName>
    </submittedName>
</protein>
<comment type="subcellular location">
    <subcellularLocation>
        <location evidence="1">Cell membrane</location>
        <topology evidence="1">Multi-pass membrane protein</topology>
    </subcellularLocation>
</comment>
<feature type="transmembrane region" description="Helical" evidence="8">
    <location>
        <begin position="179"/>
        <end position="199"/>
    </location>
</feature>
<feature type="transmembrane region" description="Helical" evidence="8">
    <location>
        <begin position="106"/>
        <end position="129"/>
    </location>
</feature>
<evidence type="ECO:0000256" key="3">
    <source>
        <dbReference type="ARBA" id="ARBA00022448"/>
    </source>
</evidence>
<dbReference type="RefSeq" id="WP_306981389.1">
    <property type="nucleotide sequence ID" value="NZ_JAUSUA010000002.1"/>
</dbReference>
<name>A0ABT9YGS1_9BACI</name>
<dbReference type="Gene3D" id="1.20.1530.20">
    <property type="match status" value="1"/>
</dbReference>
<keyword evidence="4" id="KW-1003">Cell membrane</keyword>
<feature type="transmembrane region" description="Helical" evidence="8">
    <location>
        <begin position="6"/>
        <end position="24"/>
    </location>
</feature>
<keyword evidence="5 8" id="KW-0812">Transmembrane</keyword>
<dbReference type="PANTHER" id="PTHR36838:SF3">
    <property type="entry name" value="TRANSPORTER AUXIN EFFLUX CARRIER EC FAMILY"/>
    <property type="match status" value="1"/>
</dbReference>
<evidence type="ECO:0000256" key="6">
    <source>
        <dbReference type="ARBA" id="ARBA00022989"/>
    </source>
</evidence>
<keyword evidence="3" id="KW-0813">Transport</keyword>
<feature type="transmembrane region" description="Helical" evidence="8">
    <location>
        <begin position="271"/>
        <end position="294"/>
    </location>
</feature>
<reference evidence="9 10" key="1">
    <citation type="submission" date="2023-07" db="EMBL/GenBank/DDBJ databases">
        <title>Genomic Encyclopedia of Type Strains, Phase IV (KMG-IV): sequencing the most valuable type-strain genomes for metagenomic binning, comparative biology and taxonomic classification.</title>
        <authorList>
            <person name="Goeker M."/>
        </authorList>
    </citation>
    <scope>NUCLEOTIDE SEQUENCE [LARGE SCALE GENOMIC DNA]</scope>
    <source>
        <strain evidence="9 10">DSM 19154</strain>
    </source>
</reference>
<dbReference type="Proteomes" id="UP001225034">
    <property type="component" value="Unassembled WGS sequence"/>
</dbReference>
<dbReference type="Pfam" id="PF03547">
    <property type="entry name" value="Mem_trans"/>
    <property type="match status" value="1"/>
</dbReference>
<evidence type="ECO:0000256" key="1">
    <source>
        <dbReference type="ARBA" id="ARBA00004651"/>
    </source>
</evidence>